<keyword evidence="4" id="KW-1185">Reference proteome</keyword>
<dbReference type="InterPro" id="IPR011009">
    <property type="entry name" value="Kinase-like_dom_sf"/>
</dbReference>
<dbReference type="InterPro" id="IPR050167">
    <property type="entry name" value="Ser_Thr_protein_kinase"/>
</dbReference>
<dbReference type="SUPFAM" id="SSF56112">
    <property type="entry name" value="Protein kinase-like (PK-like)"/>
    <property type="match status" value="1"/>
</dbReference>
<dbReference type="PANTHER" id="PTHR23257">
    <property type="entry name" value="SERINE-THREONINE PROTEIN KINASE"/>
    <property type="match status" value="1"/>
</dbReference>
<feature type="region of interest" description="Disordered" evidence="1">
    <location>
        <begin position="1"/>
        <end position="62"/>
    </location>
</feature>
<dbReference type="Gene3D" id="1.10.510.10">
    <property type="entry name" value="Transferase(Phosphotransferase) domain 1"/>
    <property type="match status" value="1"/>
</dbReference>
<dbReference type="GO" id="GO:0005524">
    <property type="term" value="F:ATP binding"/>
    <property type="evidence" value="ECO:0007669"/>
    <property type="project" value="InterPro"/>
</dbReference>
<dbReference type="Pfam" id="PF07714">
    <property type="entry name" value="PK_Tyr_Ser-Thr"/>
    <property type="match status" value="1"/>
</dbReference>
<dbReference type="GO" id="GO:0005737">
    <property type="term" value="C:cytoplasm"/>
    <property type="evidence" value="ECO:0007669"/>
    <property type="project" value="TreeGrafter"/>
</dbReference>
<dbReference type="GO" id="GO:0007165">
    <property type="term" value="P:signal transduction"/>
    <property type="evidence" value="ECO:0007669"/>
    <property type="project" value="TreeGrafter"/>
</dbReference>
<dbReference type="InterPro" id="IPR000719">
    <property type="entry name" value="Prot_kinase_dom"/>
</dbReference>
<proteinExistence type="predicted"/>
<organism evidence="3 4">
    <name type="scientific">Meripilus lineatus</name>
    <dbReference type="NCBI Taxonomy" id="2056292"/>
    <lineage>
        <taxon>Eukaryota</taxon>
        <taxon>Fungi</taxon>
        <taxon>Dikarya</taxon>
        <taxon>Basidiomycota</taxon>
        <taxon>Agaricomycotina</taxon>
        <taxon>Agaricomycetes</taxon>
        <taxon>Polyporales</taxon>
        <taxon>Meripilaceae</taxon>
        <taxon>Meripilus</taxon>
    </lineage>
</organism>
<evidence type="ECO:0000259" key="2">
    <source>
        <dbReference type="PROSITE" id="PS50011"/>
    </source>
</evidence>
<reference evidence="3" key="1">
    <citation type="submission" date="2022-07" db="EMBL/GenBank/DDBJ databases">
        <title>Genome Sequence of Physisporinus lineatus.</title>
        <authorList>
            <person name="Buettner E."/>
        </authorList>
    </citation>
    <scope>NUCLEOTIDE SEQUENCE</scope>
    <source>
        <strain evidence="3">VT162</strain>
    </source>
</reference>
<feature type="domain" description="Protein kinase" evidence="2">
    <location>
        <begin position="1"/>
        <end position="304"/>
    </location>
</feature>
<dbReference type="AlphaFoldDB" id="A0AAD5USV2"/>
<dbReference type="InterPro" id="IPR001245">
    <property type="entry name" value="Ser-Thr/Tyr_kinase_cat_dom"/>
</dbReference>
<protein>
    <recommendedName>
        <fullName evidence="2">Protein kinase domain-containing protein</fullName>
    </recommendedName>
</protein>
<dbReference type="PROSITE" id="PS50011">
    <property type="entry name" value="PROTEIN_KINASE_DOM"/>
    <property type="match status" value="1"/>
</dbReference>
<accession>A0AAD5USV2</accession>
<gene>
    <name evidence="3" type="ORF">NLI96_g11626</name>
</gene>
<comment type="caution">
    <text evidence="3">The sequence shown here is derived from an EMBL/GenBank/DDBJ whole genome shotgun (WGS) entry which is preliminary data.</text>
</comment>
<dbReference type="Proteomes" id="UP001212997">
    <property type="component" value="Unassembled WGS sequence"/>
</dbReference>
<evidence type="ECO:0000256" key="1">
    <source>
        <dbReference type="SAM" id="MobiDB-lite"/>
    </source>
</evidence>
<sequence length="314" mass="35401">MSLPKVNRFFKSKLHRSKGTTIRTGQTNENSRGGTADSSGTNNPPNDKSPLVQHSTASSLQLPQERRAYIDNLLSTSNIVKEAFQGLNDSEAEPRLALDGEGDHQAIYRWTPEGASIRVLEIGEHRNEKPPCSAVLTNSQLLEIATGLEYLHSERIVHGDLRGDNIMINDRSVVKITDFGLAVIADATTTDAHREGNARWLCPYFFSGKVLRPDYWCDVYSYGCVCVEVYSEDHQILYEFENGKRSGDFMRYRNHALTQNPRRPASADTLPEMTNELWEVVQSCWIDPRENRSTPSDLNITSRMRESRSVVAKP</sequence>
<dbReference type="PROSITE" id="PS00109">
    <property type="entry name" value="PROTEIN_KINASE_TYR"/>
    <property type="match status" value="1"/>
</dbReference>
<dbReference type="EMBL" id="JANAWD010000804">
    <property type="protein sequence ID" value="KAJ3475757.1"/>
    <property type="molecule type" value="Genomic_DNA"/>
</dbReference>
<feature type="compositionally biased region" description="Polar residues" evidence="1">
    <location>
        <begin position="19"/>
        <end position="62"/>
    </location>
</feature>
<dbReference type="InterPro" id="IPR008266">
    <property type="entry name" value="Tyr_kinase_AS"/>
</dbReference>
<feature type="compositionally biased region" description="Basic residues" evidence="1">
    <location>
        <begin position="8"/>
        <end position="18"/>
    </location>
</feature>
<dbReference type="GO" id="GO:0004672">
    <property type="term" value="F:protein kinase activity"/>
    <property type="evidence" value="ECO:0007669"/>
    <property type="project" value="InterPro"/>
</dbReference>
<evidence type="ECO:0000313" key="3">
    <source>
        <dbReference type="EMBL" id="KAJ3475757.1"/>
    </source>
</evidence>
<name>A0AAD5USV2_9APHY</name>
<evidence type="ECO:0000313" key="4">
    <source>
        <dbReference type="Proteomes" id="UP001212997"/>
    </source>
</evidence>